<comment type="caution">
    <text evidence="2">The sequence shown here is derived from an EMBL/GenBank/DDBJ whole genome shotgun (WGS) entry which is preliminary data.</text>
</comment>
<dbReference type="NCBIfam" id="TIGR02001">
    <property type="entry name" value="gcw_chp"/>
    <property type="match status" value="1"/>
</dbReference>
<keyword evidence="1" id="KW-0732">Signal</keyword>
<accession>A0A7X2LTC3</accession>
<dbReference type="AlphaFoldDB" id="A0A7X2LTC3"/>
<dbReference type="Proteomes" id="UP000446768">
    <property type="component" value="Unassembled WGS sequence"/>
</dbReference>
<name>A0A7X2LTC3_9BURK</name>
<gene>
    <name evidence="2" type="ORF">GJ700_13960</name>
</gene>
<dbReference type="RefSeq" id="WP_154374779.1">
    <property type="nucleotide sequence ID" value="NZ_WKJJ01000008.1"/>
</dbReference>
<proteinExistence type="predicted"/>
<reference evidence="2 3" key="1">
    <citation type="submission" date="2019-11" db="EMBL/GenBank/DDBJ databases">
        <title>Novel species isolated from a subtropical stream in China.</title>
        <authorList>
            <person name="Lu H."/>
        </authorList>
    </citation>
    <scope>NUCLEOTIDE SEQUENCE [LARGE SCALE GENOMIC DNA]</scope>
    <source>
        <strain evidence="2 3">FT92W</strain>
    </source>
</reference>
<keyword evidence="3" id="KW-1185">Reference proteome</keyword>
<evidence type="ECO:0008006" key="4">
    <source>
        <dbReference type="Google" id="ProtNLM"/>
    </source>
</evidence>
<evidence type="ECO:0000313" key="3">
    <source>
        <dbReference type="Proteomes" id="UP000446768"/>
    </source>
</evidence>
<feature type="signal peptide" evidence="1">
    <location>
        <begin position="1"/>
        <end position="21"/>
    </location>
</feature>
<feature type="chain" id="PRO_5031417456" description="Cellulose biosynthesis protein BcsS" evidence="1">
    <location>
        <begin position="22"/>
        <end position="238"/>
    </location>
</feature>
<dbReference type="Pfam" id="PF09694">
    <property type="entry name" value="Gcw_chp"/>
    <property type="match status" value="1"/>
</dbReference>
<organism evidence="2 3">
    <name type="scientific">Pseudoduganella rivuli</name>
    <dbReference type="NCBI Taxonomy" id="2666085"/>
    <lineage>
        <taxon>Bacteria</taxon>
        <taxon>Pseudomonadati</taxon>
        <taxon>Pseudomonadota</taxon>
        <taxon>Betaproteobacteria</taxon>
        <taxon>Burkholderiales</taxon>
        <taxon>Oxalobacteraceae</taxon>
        <taxon>Telluria group</taxon>
        <taxon>Pseudoduganella</taxon>
    </lineage>
</organism>
<sequence>MADARACLCAILLLSSSAAHAQLSGSAGIVSDYLYRGISLSSGKAAPRLAVNYDGADGWYAGGQVISAQLSGATGRSAQWLGYAGYARQLASGVSWEAGVSRYAFPQRPGWHFNEVTGGVALDNVSARLSYAPDYLGLGTRTWYGEVNGGKDLPDVSHLPGMRLRAFWHIGYLGSVHAAPGAMIGRHDVRLGVQGGWNDWRAELSFDAARKRKTGGVYDYGGDPRTTHEVVLGISRMF</sequence>
<evidence type="ECO:0000313" key="2">
    <source>
        <dbReference type="EMBL" id="MRV72813.1"/>
    </source>
</evidence>
<protein>
    <recommendedName>
        <fullName evidence="4">Cellulose biosynthesis protein BcsS</fullName>
    </recommendedName>
</protein>
<evidence type="ECO:0000256" key="1">
    <source>
        <dbReference type="SAM" id="SignalP"/>
    </source>
</evidence>
<dbReference type="EMBL" id="WKJJ01000008">
    <property type="protein sequence ID" value="MRV72813.1"/>
    <property type="molecule type" value="Genomic_DNA"/>
</dbReference>
<dbReference type="InterPro" id="IPR010239">
    <property type="entry name" value="CHP02001"/>
</dbReference>